<reference evidence="1" key="1">
    <citation type="submission" date="2022-11" db="EMBL/GenBank/DDBJ databases">
        <title>Genome Sequence of Boeremia exigua.</title>
        <authorList>
            <person name="Buettner E."/>
        </authorList>
    </citation>
    <scope>NUCLEOTIDE SEQUENCE</scope>
    <source>
        <strain evidence="1">CU02</strain>
    </source>
</reference>
<evidence type="ECO:0000313" key="2">
    <source>
        <dbReference type="Proteomes" id="UP001153331"/>
    </source>
</evidence>
<proteinExistence type="predicted"/>
<organism evidence="1 2">
    <name type="scientific">Boeremia exigua</name>
    <dbReference type="NCBI Taxonomy" id="749465"/>
    <lineage>
        <taxon>Eukaryota</taxon>
        <taxon>Fungi</taxon>
        <taxon>Dikarya</taxon>
        <taxon>Ascomycota</taxon>
        <taxon>Pezizomycotina</taxon>
        <taxon>Dothideomycetes</taxon>
        <taxon>Pleosporomycetidae</taxon>
        <taxon>Pleosporales</taxon>
        <taxon>Pleosporineae</taxon>
        <taxon>Didymellaceae</taxon>
        <taxon>Boeremia</taxon>
    </lineage>
</organism>
<protein>
    <submittedName>
        <fullName evidence="1">Uncharacterized protein</fullName>
    </submittedName>
</protein>
<sequence length="1289" mass="139225">MGTVRGVPKERPRQVRLLLAATWRFPLDWLASERQSNGSSSGLPEIIMKGPGLLHQVQYVWSCATPADRVRLLCSCSAAVAAGALNPLLTVIYGQLAGAFEAFTANRQTASWLTDKVAHFSLFFVYLAVAEFVLISLATLGFFYSGERVTQRLRGSFLETVLRQDQGFFDTASVGDVTARLTSDLDHLQEAITNKLPLMLISFATFATAFVVVFVESWKLGLIQLSTITAVLITAITGSRTSAKFAKRKADLDRLSSSIAQEALGSMEHVLSYGLQATWAQRYDSNLAKAESSGLRNRLSVVLMLATMNNISYLSFALSFWQGSRYMVSGSVNSGEVVTMTMAIVIGAFSISNVTPNLQAFISALSSLSGSSEMLSRISSQDPFSADGLKPEKIKDGFKFEAVSFAYPSRPSVKVVENLTLSIPVGKSTALVGASGSGKSSILALLQRFYAPIDGRITCDGVNIQDINLSHLRGQLAVVAQEPVLFSESIFQNITLGLDQNTAQSCGPEKLQELVVGAARMANAHDFISALPDGYQTRIGERGHGLSSGQKQRIAIARALIRDPAVLILDEATSALDTGSEKVVQAALESASRGRTTIIVAHRLSTIRDAENIVVMDSGSVVEQGTHGDLMSRPDSLYARLVQAQTISEKTPLLQEIEDKVDESSSIDDKKSSGHATSVAENLSAAEDTSSEPQAGKRSFFSALRYVASLNRRETPFIIIGLFGCILAGCIVPASSVIFAKSVNTLSLSPPSYLIHTMSWWSAMYVVLAAGGFLTWLIQGVCFAHASEKLSRRSREQLFRSLLRQQLSFFDHSRYSTGALADLLSSEINSMTGLSGVVLGSIFTMLSTLIGGIVLSTILAWKLALVCCATIPIILFCGWARVKTLGIFSAKMKEANASSASCAAEAISEARTIAAFGLESHILSKYNGILVDHIKKSTGPIVKASIYYAASQSFAFLCAALGFWYGGHLLGAYEYNLLQFFICFAALISGSQSAGYVFSYAPDISKAKNSCDTLRPLIGDGDHKPFEQRQTTKPVFTEKGGAIGFHGVSFHYPSRPGKQILNDLTFTIQPGQFAAIVGPSGCGKSTMLSLVERFFRPTQGHITVDGKDISALDLDDYRYSISLVGPDSVMYNTTIRDNLTMGLRVEVSNEQLMAVCRDANIDELLLSLPDGLETIVGTRGQLLSGGQRQRLAIARALLRNPNILLLDEATSALDAQAEKIVQEALDKAVQGRTTIAVAHRLSTVRNADIIFVAGEDGLQEMGTHEELMERKGPYYRMVQMQNLGNAGSV</sequence>
<evidence type="ECO:0000313" key="1">
    <source>
        <dbReference type="EMBL" id="KAJ8114202.1"/>
    </source>
</evidence>
<dbReference type="EMBL" id="JAPHNI010000207">
    <property type="protein sequence ID" value="KAJ8114202.1"/>
    <property type="molecule type" value="Genomic_DNA"/>
</dbReference>
<gene>
    <name evidence="1" type="ORF">OPT61_g3864</name>
</gene>
<name>A0ACC2IGD2_9PLEO</name>
<comment type="caution">
    <text evidence="1">The sequence shown here is derived from an EMBL/GenBank/DDBJ whole genome shotgun (WGS) entry which is preliminary data.</text>
</comment>
<dbReference type="Proteomes" id="UP001153331">
    <property type="component" value="Unassembled WGS sequence"/>
</dbReference>
<keyword evidence="2" id="KW-1185">Reference proteome</keyword>
<accession>A0ACC2IGD2</accession>